<dbReference type="Proteomes" id="UP000192907">
    <property type="component" value="Unassembled WGS sequence"/>
</dbReference>
<evidence type="ECO:0000313" key="11">
    <source>
        <dbReference type="Proteomes" id="UP000192907"/>
    </source>
</evidence>
<keyword evidence="6 7" id="KW-0472">Membrane</keyword>
<reference evidence="11" key="1">
    <citation type="submission" date="2017-04" db="EMBL/GenBank/DDBJ databases">
        <authorList>
            <person name="Varghese N."/>
            <person name="Submissions S."/>
        </authorList>
    </citation>
    <scope>NUCLEOTIDE SEQUENCE [LARGE SCALE GENOMIC DNA]</scope>
    <source>
        <strain evidence="11">RKEM611</strain>
    </source>
</reference>
<dbReference type="PANTHER" id="PTHR30329">
    <property type="entry name" value="STATOR ELEMENT OF FLAGELLAR MOTOR COMPLEX"/>
    <property type="match status" value="1"/>
</dbReference>
<organism evidence="10 11">
    <name type="scientific">Pseudobacteriovorax antillogorgiicola</name>
    <dbReference type="NCBI Taxonomy" id="1513793"/>
    <lineage>
        <taxon>Bacteria</taxon>
        <taxon>Pseudomonadati</taxon>
        <taxon>Bdellovibrionota</taxon>
        <taxon>Oligoflexia</taxon>
        <taxon>Oligoflexales</taxon>
        <taxon>Pseudobacteriovoracaceae</taxon>
        <taxon>Pseudobacteriovorax</taxon>
    </lineage>
</organism>
<dbReference type="InterPro" id="IPR036737">
    <property type="entry name" value="OmpA-like_sf"/>
</dbReference>
<evidence type="ECO:0000256" key="8">
    <source>
        <dbReference type="SAM" id="Phobius"/>
    </source>
</evidence>
<dbReference type="AlphaFoldDB" id="A0A1Y6C220"/>
<feature type="transmembrane region" description="Helical" evidence="8">
    <location>
        <begin position="17"/>
        <end position="40"/>
    </location>
</feature>
<dbReference type="Pfam" id="PF13677">
    <property type="entry name" value="MotB_plug"/>
    <property type="match status" value="1"/>
</dbReference>
<dbReference type="EMBL" id="FWZT01000010">
    <property type="protein sequence ID" value="SMF32588.1"/>
    <property type="molecule type" value="Genomic_DNA"/>
</dbReference>
<dbReference type="InterPro" id="IPR006665">
    <property type="entry name" value="OmpA-like"/>
</dbReference>
<keyword evidence="3" id="KW-1003">Cell membrane</keyword>
<dbReference type="OrthoDB" id="5298698at2"/>
<feature type="domain" description="OmpA-like" evidence="9">
    <location>
        <begin position="95"/>
        <end position="221"/>
    </location>
</feature>
<dbReference type="GO" id="GO:0005886">
    <property type="term" value="C:plasma membrane"/>
    <property type="evidence" value="ECO:0007669"/>
    <property type="project" value="UniProtKB-SubCell"/>
</dbReference>
<keyword evidence="5 8" id="KW-1133">Transmembrane helix</keyword>
<evidence type="ECO:0000256" key="1">
    <source>
        <dbReference type="ARBA" id="ARBA00004162"/>
    </source>
</evidence>
<dbReference type="STRING" id="1513793.SAMN06296036_11039"/>
<dbReference type="CDD" id="cd07185">
    <property type="entry name" value="OmpA_C-like"/>
    <property type="match status" value="1"/>
</dbReference>
<evidence type="ECO:0000256" key="4">
    <source>
        <dbReference type="ARBA" id="ARBA00022692"/>
    </source>
</evidence>
<protein>
    <submittedName>
        <fullName evidence="10">Chemotaxis protein MotB</fullName>
    </submittedName>
</protein>
<comment type="similarity">
    <text evidence="2">Belongs to the MotB family.</text>
</comment>
<dbReference type="InterPro" id="IPR025713">
    <property type="entry name" value="MotB-like_N_dom"/>
</dbReference>
<evidence type="ECO:0000259" key="9">
    <source>
        <dbReference type="PROSITE" id="PS51123"/>
    </source>
</evidence>
<accession>A0A1Y6C220</accession>
<dbReference type="PROSITE" id="PS51123">
    <property type="entry name" value="OMPA_2"/>
    <property type="match status" value="1"/>
</dbReference>
<evidence type="ECO:0000256" key="3">
    <source>
        <dbReference type="ARBA" id="ARBA00022475"/>
    </source>
</evidence>
<evidence type="ECO:0000313" key="10">
    <source>
        <dbReference type="EMBL" id="SMF32588.1"/>
    </source>
</evidence>
<keyword evidence="4 8" id="KW-0812">Transmembrane</keyword>
<evidence type="ECO:0000256" key="5">
    <source>
        <dbReference type="ARBA" id="ARBA00022989"/>
    </source>
</evidence>
<comment type="subcellular location">
    <subcellularLocation>
        <location evidence="1">Cell membrane</location>
        <topology evidence="1">Single-pass membrane protein</topology>
    </subcellularLocation>
</comment>
<evidence type="ECO:0000256" key="2">
    <source>
        <dbReference type="ARBA" id="ARBA00008914"/>
    </source>
</evidence>
<dbReference type="RefSeq" id="WP_132320710.1">
    <property type="nucleotide sequence ID" value="NZ_FWZT01000010.1"/>
</dbReference>
<dbReference type="Pfam" id="PF00691">
    <property type="entry name" value="OmpA"/>
    <property type="match status" value="1"/>
</dbReference>
<dbReference type="InterPro" id="IPR050330">
    <property type="entry name" value="Bact_OuterMem_StrucFunc"/>
</dbReference>
<proteinExistence type="inferred from homology"/>
<dbReference type="PANTHER" id="PTHR30329:SF21">
    <property type="entry name" value="LIPOPROTEIN YIAD-RELATED"/>
    <property type="match status" value="1"/>
</dbReference>
<dbReference type="Gene3D" id="3.30.1330.60">
    <property type="entry name" value="OmpA-like domain"/>
    <property type="match status" value="1"/>
</dbReference>
<evidence type="ECO:0000256" key="7">
    <source>
        <dbReference type="PROSITE-ProRule" id="PRU00473"/>
    </source>
</evidence>
<evidence type="ECO:0000256" key="6">
    <source>
        <dbReference type="ARBA" id="ARBA00023136"/>
    </source>
</evidence>
<gene>
    <name evidence="10" type="ORF">SAMN06296036_11039</name>
</gene>
<name>A0A1Y6C220_9BACT</name>
<keyword evidence="11" id="KW-1185">Reference proteome</keyword>
<sequence length="221" mass="24976">MGELEGIKKAKTKKSEALWMMTFADLSFILMCFFALLISFSKPNKQKFDNVVNGMVQTPKYQTKKEDGLKELAQKIKKEIKKRKLEKSAQVKLDADGLAIELKDRLVFRPGSAKPSRSLQREASKVMKIISKSPEKYKITIEGHTDDTPLIGHRKYASNWDLSAARGISLLNHFAGKGVQRSRMRVVAYADTKPKVAISGRKGEALRRARASNRRVVIRID</sequence>
<dbReference type="SUPFAM" id="SSF103088">
    <property type="entry name" value="OmpA-like"/>
    <property type="match status" value="1"/>
</dbReference>